<dbReference type="PROSITE" id="PS00105">
    <property type="entry name" value="AA_TRANSFER_CLASS_1"/>
    <property type="match status" value="1"/>
</dbReference>
<dbReference type="InterPro" id="IPR015422">
    <property type="entry name" value="PyrdxlP-dep_Trfase_small"/>
</dbReference>
<keyword evidence="4" id="KW-0808">Transferase</keyword>
<feature type="signal peptide" evidence="6">
    <location>
        <begin position="1"/>
        <end position="18"/>
    </location>
</feature>
<protein>
    <recommendedName>
        <fullName evidence="7">Aminotransferase class I/classII large domain-containing protein</fullName>
    </recommendedName>
</protein>
<keyword evidence="5" id="KW-0663">Pyridoxal phosphate</keyword>
<dbReference type="AlphaFoldDB" id="A0A9W7G639"/>
<dbReference type="InterPro" id="IPR050596">
    <property type="entry name" value="AspAT/PAT-like"/>
</dbReference>
<dbReference type="Pfam" id="PF00155">
    <property type="entry name" value="Aminotran_1_2"/>
    <property type="match status" value="1"/>
</dbReference>
<dbReference type="Gene3D" id="3.90.1150.10">
    <property type="entry name" value="Aspartate Aminotransferase, domain 1"/>
    <property type="match status" value="1"/>
</dbReference>
<dbReference type="Proteomes" id="UP001165065">
    <property type="component" value="Unassembled WGS sequence"/>
</dbReference>
<evidence type="ECO:0000256" key="4">
    <source>
        <dbReference type="ARBA" id="ARBA00022679"/>
    </source>
</evidence>
<evidence type="ECO:0000256" key="5">
    <source>
        <dbReference type="ARBA" id="ARBA00022898"/>
    </source>
</evidence>
<evidence type="ECO:0000313" key="9">
    <source>
        <dbReference type="Proteomes" id="UP001165065"/>
    </source>
</evidence>
<evidence type="ECO:0000256" key="2">
    <source>
        <dbReference type="ARBA" id="ARBA00007441"/>
    </source>
</evidence>
<reference evidence="9" key="1">
    <citation type="journal article" date="2023" name="Commun. Biol.">
        <title>Genome analysis of Parmales, the sister group of diatoms, reveals the evolutionary specialization of diatoms from phago-mixotrophs to photoautotrophs.</title>
        <authorList>
            <person name="Ban H."/>
            <person name="Sato S."/>
            <person name="Yoshikawa S."/>
            <person name="Yamada K."/>
            <person name="Nakamura Y."/>
            <person name="Ichinomiya M."/>
            <person name="Sato N."/>
            <person name="Blanc-Mathieu R."/>
            <person name="Endo H."/>
            <person name="Kuwata A."/>
            <person name="Ogata H."/>
        </authorList>
    </citation>
    <scope>NUCLEOTIDE SEQUENCE [LARGE SCALE GENOMIC DNA]</scope>
</reference>
<gene>
    <name evidence="8" type="ORF">TrCOL_g1281</name>
</gene>
<dbReference type="GO" id="GO:0033853">
    <property type="term" value="F:aspartate-prephenate aminotransferase activity"/>
    <property type="evidence" value="ECO:0007669"/>
    <property type="project" value="UniProtKB-ARBA"/>
</dbReference>
<organism evidence="8 9">
    <name type="scientific">Triparma columacea</name>
    <dbReference type="NCBI Taxonomy" id="722753"/>
    <lineage>
        <taxon>Eukaryota</taxon>
        <taxon>Sar</taxon>
        <taxon>Stramenopiles</taxon>
        <taxon>Ochrophyta</taxon>
        <taxon>Bolidophyceae</taxon>
        <taxon>Parmales</taxon>
        <taxon>Triparmaceae</taxon>
        <taxon>Triparma</taxon>
    </lineage>
</organism>
<dbReference type="CDD" id="cd00609">
    <property type="entry name" value="AAT_like"/>
    <property type="match status" value="1"/>
</dbReference>
<sequence>MKLCFLLLLFSPLPSIISLVSPPSFTTHLRPPTSLNSILPNPLVAEIKMSATVELFSKVKAMEAEGKKVTSLCVGEPDFPPPQVVLDELVNAISSGQTTYTAVTGTEELRSAIAADLLKRKHLQYKSTEILVSNGAKQSVYQGVFAICGPGDEVIIPAPYWPSYPEMVALTGATPVILPTTIEDEFLVNPKALAAAITPKTKMIIFCNPSNPSGAVHSASLMSEIADVIRDYPQLAVLSDEIYERLVYNPSNPHVSFASLPGMYDRTLTVNGFSKAYAMTGLRLGYMAAPANLLKPCITIQSQLTSCASSISQAAGVAALTKVQESEMEANVEIMRKKRDYVLSKLAAMPDVKSFTPDGAFYVLPDVSAYYDGDDATLCLDLLENKALALVPGSSFGAPGTIRISYATSQEELEIAMQKLGDFLKESRQ</sequence>
<feature type="domain" description="Aminotransferase class I/classII large" evidence="7">
    <location>
        <begin position="68"/>
        <end position="420"/>
    </location>
</feature>
<keyword evidence="6" id="KW-0732">Signal</keyword>
<evidence type="ECO:0000256" key="3">
    <source>
        <dbReference type="ARBA" id="ARBA00022576"/>
    </source>
</evidence>
<evidence type="ECO:0000259" key="7">
    <source>
        <dbReference type="Pfam" id="PF00155"/>
    </source>
</evidence>
<dbReference type="GO" id="GO:0030170">
    <property type="term" value="F:pyridoxal phosphate binding"/>
    <property type="evidence" value="ECO:0007669"/>
    <property type="project" value="InterPro"/>
</dbReference>
<feature type="chain" id="PRO_5040762511" description="Aminotransferase class I/classII large domain-containing protein" evidence="6">
    <location>
        <begin position="19"/>
        <end position="429"/>
    </location>
</feature>
<dbReference type="InterPro" id="IPR004838">
    <property type="entry name" value="NHTrfase_class1_PyrdxlP-BS"/>
</dbReference>
<evidence type="ECO:0000313" key="8">
    <source>
        <dbReference type="EMBL" id="GMI34574.1"/>
    </source>
</evidence>
<dbReference type="PANTHER" id="PTHR46383:SF1">
    <property type="entry name" value="ASPARTATE AMINOTRANSFERASE"/>
    <property type="match status" value="1"/>
</dbReference>
<name>A0A9W7G639_9STRA</name>
<keyword evidence="3" id="KW-0032">Aminotransferase</keyword>
<dbReference type="FunFam" id="3.40.640.10:FF:000033">
    <property type="entry name" value="Aspartate aminotransferase"/>
    <property type="match status" value="1"/>
</dbReference>
<dbReference type="InterPro" id="IPR015421">
    <property type="entry name" value="PyrdxlP-dep_Trfase_major"/>
</dbReference>
<comment type="cofactor">
    <cofactor evidence="1">
        <name>pyridoxal 5'-phosphate</name>
        <dbReference type="ChEBI" id="CHEBI:597326"/>
    </cofactor>
</comment>
<proteinExistence type="inferred from homology"/>
<evidence type="ECO:0000256" key="1">
    <source>
        <dbReference type="ARBA" id="ARBA00001933"/>
    </source>
</evidence>
<comment type="similarity">
    <text evidence="2">Belongs to the class-I pyridoxal-phosphate-dependent aminotransferase family.</text>
</comment>
<dbReference type="InterPro" id="IPR004839">
    <property type="entry name" value="Aminotransferase_I/II_large"/>
</dbReference>
<dbReference type="EMBL" id="BRYA01000044">
    <property type="protein sequence ID" value="GMI34574.1"/>
    <property type="molecule type" value="Genomic_DNA"/>
</dbReference>
<keyword evidence="9" id="KW-1185">Reference proteome</keyword>
<dbReference type="OrthoDB" id="2414662at2759"/>
<evidence type="ECO:0000256" key="6">
    <source>
        <dbReference type="SAM" id="SignalP"/>
    </source>
</evidence>
<dbReference type="Gene3D" id="3.40.640.10">
    <property type="entry name" value="Type I PLP-dependent aspartate aminotransferase-like (Major domain)"/>
    <property type="match status" value="1"/>
</dbReference>
<accession>A0A9W7G639</accession>
<dbReference type="InterPro" id="IPR015424">
    <property type="entry name" value="PyrdxlP-dep_Trfase"/>
</dbReference>
<dbReference type="GO" id="GO:0006520">
    <property type="term" value="P:amino acid metabolic process"/>
    <property type="evidence" value="ECO:0007669"/>
    <property type="project" value="InterPro"/>
</dbReference>
<dbReference type="GO" id="GO:0033854">
    <property type="term" value="F:glutamate-prephenate aminotransferase activity"/>
    <property type="evidence" value="ECO:0007669"/>
    <property type="project" value="UniProtKB-ARBA"/>
</dbReference>
<comment type="caution">
    <text evidence="8">The sequence shown here is derived from an EMBL/GenBank/DDBJ whole genome shotgun (WGS) entry which is preliminary data.</text>
</comment>
<dbReference type="SUPFAM" id="SSF53383">
    <property type="entry name" value="PLP-dependent transferases"/>
    <property type="match status" value="1"/>
</dbReference>
<dbReference type="PANTHER" id="PTHR46383">
    <property type="entry name" value="ASPARTATE AMINOTRANSFERASE"/>
    <property type="match status" value="1"/>
</dbReference>